<proteinExistence type="predicted"/>
<accession>A0A942I2L3</accession>
<comment type="caution">
    <text evidence="1">The sequence shown here is derived from an EMBL/GenBank/DDBJ whole genome shotgun (WGS) entry which is preliminary data.</text>
</comment>
<organism evidence="1 2">
    <name type="scientific">Pseudaminobacter soli</name>
    <name type="common">ex Zhang et al. 2022</name>
    <dbReference type="NCBI Taxonomy" id="2831468"/>
    <lineage>
        <taxon>Bacteria</taxon>
        <taxon>Pseudomonadati</taxon>
        <taxon>Pseudomonadota</taxon>
        <taxon>Alphaproteobacteria</taxon>
        <taxon>Hyphomicrobiales</taxon>
        <taxon>Phyllobacteriaceae</taxon>
        <taxon>Pseudaminobacter</taxon>
    </lineage>
</organism>
<evidence type="ECO:0000313" key="2">
    <source>
        <dbReference type="Proteomes" id="UP000680348"/>
    </source>
</evidence>
<dbReference type="SUPFAM" id="SSF56399">
    <property type="entry name" value="ADP-ribosylation"/>
    <property type="match status" value="1"/>
</dbReference>
<dbReference type="Proteomes" id="UP000680348">
    <property type="component" value="Unassembled WGS sequence"/>
</dbReference>
<dbReference type="EMBL" id="JAGWCR010000003">
    <property type="protein sequence ID" value="MBS3648574.1"/>
    <property type="molecule type" value="Genomic_DNA"/>
</dbReference>
<gene>
    <name evidence="1" type="ORF">KEU06_08020</name>
</gene>
<sequence length="114" mass="12459">MHKIIYKIAPQELWTEAERKGTFIGAPVDLADGFIHFSTAAQVKETARRHFAGQDNLLIVAIAADQLGPALKYEPSRGGDLFPHLYGPLSMEAVVWAKPLPLGPDGHVFPDLEA</sequence>
<evidence type="ECO:0000313" key="1">
    <source>
        <dbReference type="EMBL" id="MBS3648574.1"/>
    </source>
</evidence>
<keyword evidence="2" id="KW-1185">Reference proteome</keyword>
<dbReference type="AlphaFoldDB" id="A0A942I2L3"/>
<dbReference type="Gene3D" id="3.20.170.20">
    <property type="entry name" value="Protein of unknown function DUF952"/>
    <property type="match status" value="1"/>
</dbReference>
<dbReference type="PANTHER" id="PTHR34129:SF1">
    <property type="entry name" value="DUF952 DOMAIN-CONTAINING PROTEIN"/>
    <property type="match status" value="1"/>
</dbReference>
<name>A0A942I2L3_9HYPH</name>
<dbReference type="InterPro" id="IPR009297">
    <property type="entry name" value="DUF952"/>
</dbReference>
<protein>
    <submittedName>
        <fullName evidence="1">DUF952 domain-containing protein</fullName>
    </submittedName>
</protein>
<dbReference type="PANTHER" id="PTHR34129">
    <property type="entry name" value="BLR1139 PROTEIN"/>
    <property type="match status" value="1"/>
</dbReference>
<reference evidence="1" key="1">
    <citation type="submission" date="2021-04" db="EMBL/GenBank/DDBJ databases">
        <title>Pseudaminobacter soli sp. nov., isolated from paddy soil contaminated by heavy metals.</title>
        <authorList>
            <person name="Zhang K."/>
        </authorList>
    </citation>
    <scope>NUCLEOTIDE SEQUENCE</scope>
    <source>
        <strain evidence="1">19-2017</strain>
    </source>
</reference>
<dbReference type="Pfam" id="PF06108">
    <property type="entry name" value="DUF952"/>
    <property type="match status" value="1"/>
</dbReference>
<dbReference type="RefSeq" id="WP_188254114.1">
    <property type="nucleotide sequence ID" value="NZ_JABVCF010000003.1"/>
</dbReference>